<reference evidence="2" key="1">
    <citation type="journal article" date="2019" name="Int. J. Syst. Evol. Microbiol.">
        <title>The Global Catalogue of Microorganisms (GCM) 10K type strain sequencing project: providing services to taxonomists for standard genome sequencing and annotation.</title>
        <authorList>
            <consortium name="The Broad Institute Genomics Platform"/>
            <consortium name="The Broad Institute Genome Sequencing Center for Infectious Disease"/>
            <person name="Wu L."/>
            <person name="Ma J."/>
        </authorList>
    </citation>
    <scope>NUCLEOTIDE SEQUENCE [LARGE SCALE GENOMIC DNA]</scope>
    <source>
        <strain evidence="2">KCTC 42224</strain>
    </source>
</reference>
<accession>A0ABV7UZI6</accession>
<dbReference type="RefSeq" id="WP_191323170.1">
    <property type="nucleotide sequence ID" value="NZ_BMZP01000003.1"/>
</dbReference>
<proteinExistence type="predicted"/>
<dbReference type="InterPro" id="IPR007729">
    <property type="entry name" value="DGOK"/>
</dbReference>
<sequence length="297" mass="30373">MPIGGDVTVTDRFLAIDWGTTNRRVYLLDASGTVHETFRDDRGVLAVGPGGFAEEVAAIRARLGDWPVIAAGMVGSQRGWAMVPYLSCPSGAAEIAGALHEVAPRTWIVPGLSDPRGDVMRGEEVQLLGAVSAGLAPADALLCQPGTHCKWARMQGGAVAAFSTSMTGEMFALLKQHSLLAEFLGGPVADGPAFAGGVAASADPALLTALFGVRASALLGLRAVEDSAAHASGLLIGSDVRGAGVGPGVDVYLLADPMLGALYTSAIAQCGGRAHLVDSHAAFVAGIAQIWSLVRDH</sequence>
<dbReference type="EMBL" id="JBHRYE010000007">
    <property type="protein sequence ID" value="MFC3670524.1"/>
    <property type="molecule type" value="Genomic_DNA"/>
</dbReference>
<dbReference type="InterPro" id="IPR042258">
    <property type="entry name" value="DGOK_N"/>
</dbReference>
<organism evidence="1 2">
    <name type="scientific">Novosphingobium pokkalii</name>
    <dbReference type="NCBI Taxonomy" id="1770194"/>
    <lineage>
        <taxon>Bacteria</taxon>
        <taxon>Pseudomonadati</taxon>
        <taxon>Pseudomonadota</taxon>
        <taxon>Alphaproteobacteria</taxon>
        <taxon>Sphingomonadales</taxon>
        <taxon>Sphingomonadaceae</taxon>
        <taxon>Novosphingobium</taxon>
    </lineage>
</organism>
<gene>
    <name evidence="1" type="ORF">ACFOOT_03715</name>
</gene>
<evidence type="ECO:0000313" key="1">
    <source>
        <dbReference type="EMBL" id="MFC3670524.1"/>
    </source>
</evidence>
<comment type="caution">
    <text evidence="1">The sequence shown here is derived from an EMBL/GenBank/DDBJ whole genome shotgun (WGS) entry which is preliminary data.</text>
</comment>
<dbReference type="Gene3D" id="3.30.420.300">
    <property type="entry name" value="2-keto-3-deoxy-galactonokinase, substrate binding domain"/>
    <property type="match status" value="1"/>
</dbReference>
<dbReference type="Pfam" id="PF05035">
    <property type="entry name" value="DGOK"/>
    <property type="match status" value="1"/>
</dbReference>
<protein>
    <submittedName>
        <fullName evidence="1">2-dehydro-3-deoxygalactonokinase</fullName>
    </submittedName>
</protein>
<dbReference type="Proteomes" id="UP001595683">
    <property type="component" value="Unassembled WGS sequence"/>
</dbReference>
<name>A0ABV7UZI6_9SPHN</name>
<dbReference type="InterPro" id="IPR042257">
    <property type="entry name" value="DGOK_C"/>
</dbReference>
<keyword evidence="2" id="KW-1185">Reference proteome</keyword>
<evidence type="ECO:0000313" key="2">
    <source>
        <dbReference type="Proteomes" id="UP001595683"/>
    </source>
</evidence>
<dbReference type="Gene3D" id="3.30.420.310">
    <property type="entry name" value="2-keto-3-deoxy-galactonokinase, C-terminal domain"/>
    <property type="match status" value="1"/>
</dbReference>